<dbReference type="Gene3D" id="3.30.420.110">
    <property type="entry name" value="MutS, connector domain"/>
    <property type="match status" value="1"/>
</dbReference>
<evidence type="ECO:0000256" key="7">
    <source>
        <dbReference type="ARBA" id="ARBA00023204"/>
    </source>
</evidence>
<evidence type="ECO:0000256" key="1">
    <source>
        <dbReference type="ARBA" id="ARBA00006271"/>
    </source>
</evidence>
<dbReference type="GO" id="GO:0030983">
    <property type="term" value="F:mismatched DNA binding"/>
    <property type="evidence" value="ECO:0007669"/>
    <property type="project" value="InterPro"/>
</dbReference>
<evidence type="ECO:0000313" key="13">
    <source>
        <dbReference type="Proteomes" id="UP000214610"/>
    </source>
</evidence>
<evidence type="ECO:0000259" key="11">
    <source>
        <dbReference type="PROSITE" id="PS00486"/>
    </source>
</evidence>
<dbReference type="HAMAP" id="MF_00096">
    <property type="entry name" value="MutS"/>
    <property type="match status" value="1"/>
</dbReference>
<evidence type="ECO:0000313" key="12">
    <source>
        <dbReference type="EMBL" id="OXE50302.1"/>
    </source>
</evidence>
<dbReference type="FunFam" id="3.40.50.300:FF:000870">
    <property type="entry name" value="MutS protein homolog 4"/>
    <property type="match status" value="1"/>
</dbReference>
<dbReference type="PANTHER" id="PTHR11361">
    <property type="entry name" value="DNA MISMATCH REPAIR PROTEIN MUTS FAMILY MEMBER"/>
    <property type="match status" value="1"/>
</dbReference>
<dbReference type="GO" id="GO:0006298">
    <property type="term" value="P:mismatch repair"/>
    <property type="evidence" value="ECO:0007669"/>
    <property type="project" value="UniProtKB-UniRule"/>
</dbReference>
<dbReference type="GeneID" id="78363576"/>
<accession>A0A227KPW5</accession>
<dbReference type="AlphaFoldDB" id="A0A227KPW5"/>
<keyword evidence="5 9" id="KW-0067">ATP-binding</keyword>
<dbReference type="InterPro" id="IPR007696">
    <property type="entry name" value="DNA_mismatch_repair_MutS_core"/>
</dbReference>
<name>A0A227KPW5_9BURK</name>
<evidence type="ECO:0000256" key="8">
    <source>
        <dbReference type="ARBA" id="ARBA00024647"/>
    </source>
</evidence>
<sequence length="879" mass="98122">MTSDYLNFDENDPAFNAKTTPTMRQFLLIKRDNPHLLILYRIGDFYETFYDDAERIHRLLGLTLTSRSNSPSGERIPMAGVPFVTLDQYLVRLVNQGVSVGICEQIGDPKKGPLNRKLTRIITPGTLTDENLLKERNESILMALNPSKKGDRVALSWLILSSGVFKVMEVNGNELINEIARIGPSELLVPERFREETNRIIASGSVNFLPDWNFDKIRAEKTLLNQFKTSTLLPFGLEGQDLQITAAGTILEYAVQTQGTELSHINHIVIEKKEETVGIDAASRKNLEISQSLRGDSKNTLFGVLDHCKTPMGSRRLSSWLNSPLRDQKAAQERADTIEALLEKTYLFDDYQNVLKIIPDFERIATRIALGTVRPKDLASLRDALPSLEKLSDIAKGIDTALSRTLGADMPLNSELHALLQKAIVEYPPTFLRDGDVIAHGFNAELDEYRALRDNSGSYIMEYEAAEKVRTDIPNLRIEYNGKLGYFIEVTKAQLSKVPEDYLRVQTLKGTERFTTQELREYQEKHIVADEKSKSLQQSLYTELVESIKQFTQSLLLSAQAVSIFDVLLSLALHADLCRWVKPSFTKYPELSIKGGRHPVVENTIDNYVPNDCFMNPQRKLMIITGPNMGGKSTYMRSVALIALLAYCGSYVPAEEAVLGPIDKILTRIGASDDLAKGLSTFMVEMTEAAAILRQATSESLVLMDEVGRGTSTFDGLSLAGAIAEDLVITRQSMTLFATHYFELTQLEKNIPGVVNVHVSAADSSSRLVFLHEILEGPASKSYGIAVAKLAGIPKSVIRTAQKLQRMLEEKAAQTDEPQLDLFFDSGRGGNTEEKAEPLPEKEIGDELRNSLLALDLDELSPKQAWEKLYKLQQQAKEE</sequence>
<dbReference type="SUPFAM" id="SSF52540">
    <property type="entry name" value="P-loop containing nucleoside triphosphate hydrolases"/>
    <property type="match status" value="1"/>
</dbReference>
<dbReference type="GO" id="GO:0005829">
    <property type="term" value="C:cytosol"/>
    <property type="evidence" value="ECO:0007669"/>
    <property type="project" value="TreeGrafter"/>
</dbReference>
<dbReference type="InterPro" id="IPR027417">
    <property type="entry name" value="P-loop_NTPase"/>
</dbReference>
<evidence type="ECO:0000256" key="10">
    <source>
        <dbReference type="RuleBase" id="RU003756"/>
    </source>
</evidence>
<dbReference type="InterPro" id="IPR000432">
    <property type="entry name" value="DNA_mismatch_repair_MutS_C"/>
</dbReference>
<dbReference type="Pfam" id="PF05192">
    <property type="entry name" value="MutS_III"/>
    <property type="match status" value="1"/>
</dbReference>
<dbReference type="GO" id="GO:0003684">
    <property type="term" value="F:damaged DNA binding"/>
    <property type="evidence" value="ECO:0007669"/>
    <property type="project" value="UniProtKB-UniRule"/>
</dbReference>
<dbReference type="NCBIfam" id="NF003810">
    <property type="entry name" value="PRK05399.1"/>
    <property type="match status" value="1"/>
</dbReference>
<dbReference type="PANTHER" id="PTHR11361:SF34">
    <property type="entry name" value="DNA MISMATCH REPAIR PROTEIN MSH1, MITOCHONDRIAL"/>
    <property type="match status" value="1"/>
</dbReference>
<dbReference type="InterPro" id="IPR007695">
    <property type="entry name" value="DNA_mismatch_repair_MutS-lik_N"/>
</dbReference>
<keyword evidence="6 9" id="KW-0238">DNA-binding</keyword>
<evidence type="ECO:0000256" key="6">
    <source>
        <dbReference type="ARBA" id="ARBA00023125"/>
    </source>
</evidence>
<feature type="binding site" evidence="9">
    <location>
        <begin position="626"/>
        <end position="633"/>
    </location>
    <ligand>
        <name>ATP</name>
        <dbReference type="ChEBI" id="CHEBI:30616"/>
    </ligand>
</feature>
<evidence type="ECO:0000256" key="9">
    <source>
        <dbReference type="HAMAP-Rule" id="MF_00096"/>
    </source>
</evidence>
<dbReference type="InterPro" id="IPR005748">
    <property type="entry name" value="DNA_mismatch_repair_MutS"/>
</dbReference>
<dbReference type="InterPro" id="IPR036187">
    <property type="entry name" value="DNA_mismatch_repair_MutS_sf"/>
</dbReference>
<keyword evidence="4 9" id="KW-0227">DNA damage</keyword>
<dbReference type="SUPFAM" id="SSF55271">
    <property type="entry name" value="DNA repair protein MutS, domain I"/>
    <property type="match status" value="1"/>
</dbReference>
<dbReference type="Gene3D" id="3.40.50.300">
    <property type="entry name" value="P-loop containing nucleotide triphosphate hydrolases"/>
    <property type="match status" value="1"/>
</dbReference>
<dbReference type="PIRSF" id="PIRSF037677">
    <property type="entry name" value="DNA_mis_repair_Msh6"/>
    <property type="match status" value="1"/>
</dbReference>
<dbReference type="PROSITE" id="PS00486">
    <property type="entry name" value="DNA_MISMATCH_REPAIR_2"/>
    <property type="match status" value="1"/>
</dbReference>
<keyword evidence="3 9" id="KW-0547">Nucleotide-binding</keyword>
<dbReference type="InterPro" id="IPR045076">
    <property type="entry name" value="MutS"/>
</dbReference>
<dbReference type="SMART" id="SM00533">
    <property type="entry name" value="MUTSd"/>
    <property type="match status" value="1"/>
</dbReference>
<comment type="caution">
    <text evidence="12">The sequence shown here is derived from an EMBL/GenBank/DDBJ whole genome shotgun (WGS) entry which is preliminary data.</text>
</comment>
<dbReference type="SMART" id="SM00534">
    <property type="entry name" value="MUTSac"/>
    <property type="match status" value="1"/>
</dbReference>
<gene>
    <name evidence="9" type="primary">mutS</name>
    <name evidence="12" type="ORF">ADH67_04755</name>
</gene>
<dbReference type="InterPro" id="IPR007860">
    <property type="entry name" value="DNA_mmatch_repair_MutS_con_dom"/>
</dbReference>
<dbReference type="GO" id="GO:0005524">
    <property type="term" value="F:ATP binding"/>
    <property type="evidence" value="ECO:0007669"/>
    <property type="project" value="UniProtKB-UniRule"/>
</dbReference>
<organism evidence="12 13">
    <name type="scientific">Turicimonas muris</name>
    <dbReference type="NCBI Taxonomy" id="1796652"/>
    <lineage>
        <taxon>Bacteria</taxon>
        <taxon>Pseudomonadati</taxon>
        <taxon>Pseudomonadota</taxon>
        <taxon>Betaproteobacteria</taxon>
        <taxon>Burkholderiales</taxon>
        <taxon>Sutterellaceae</taxon>
        <taxon>Turicimonas</taxon>
    </lineage>
</organism>
<dbReference type="RefSeq" id="WP_066591749.1">
    <property type="nucleotide sequence ID" value="NZ_CAJTBZ010000048.1"/>
</dbReference>
<dbReference type="GO" id="GO:0140664">
    <property type="term" value="F:ATP-dependent DNA damage sensor activity"/>
    <property type="evidence" value="ECO:0007669"/>
    <property type="project" value="InterPro"/>
</dbReference>
<dbReference type="Proteomes" id="UP000214610">
    <property type="component" value="Unassembled WGS sequence"/>
</dbReference>
<evidence type="ECO:0000256" key="2">
    <source>
        <dbReference type="ARBA" id="ARBA00021982"/>
    </source>
</evidence>
<comment type="function">
    <text evidence="8 9">This protein is involved in the repair of mismatches in DNA. It is possible that it carries out the mismatch recognition step. This protein has a weak ATPase activity.</text>
</comment>
<evidence type="ECO:0000256" key="4">
    <source>
        <dbReference type="ARBA" id="ARBA00022763"/>
    </source>
</evidence>
<dbReference type="InterPro" id="IPR007861">
    <property type="entry name" value="DNA_mismatch_repair_MutS_clamp"/>
</dbReference>
<dbReference type="Pfam" id="PF05190">
    <property type="entry name" value="MutS_IV"/>
    <property type="match status" value="1"/>
</dbReference>
<dbReference type="Pfam" id="PF05188">
    <property type="entry name" value="MutS_II"/>
    <property type="match status" value="1"/>
</dbReference>
<dbReference type="Gene3D" id="3.40.1170.10">
    <property type="entry name" value="DNA repair protein MutS, domain I"/>
    <property type="match status" value="1"/>
</dbReference>
<dbReference type="Pfam" id="PF00488">
    <property type="entry name" value="MutS_V"/>
    <property type="match status" value="1"/>
</dbReference>
<dbReference type="Pfam" id="PF01624">
    <property type="entry name" value="MutS_I"/>
    <property type="match status" value="1"/>
</dbReference>
<dbReference type="CDD" id="cd03284">
    <property type="entry name" value="ABC_MutS1"/>
    <property type="match status" value="1"/>
</dbReference>
<dbReference type="Gene3D" id="1.10.1420.10">
    <property type="match status" value="2"/>
</dbReference>
<evidence type="ECO:0000256" key="5">
    <source>
        <dbReference type="ARBA" id="ARBA00022840"/>
    </source>
</evidence>
<reference evidence="13" key="1">
    <citation type="submission" date="2017-05" db="EMBL/GenBank/DDBJ databases">
        <title>Improved OligoMM genomes.</title>
        <authorList>
            <person name="Garzetti D."/>
        </authorList>
    </citation>
    <scope>NUCLEOTIDE SEQUENCE [LARGE SCALE GENOMIC DNA]</scope>
    <source>
        <strain evidence="13">YL45</strain>
    </source>
</reference>
<comment type="similarity">
    <text evidence="1 9 10">Belongs to the DNA mismatch repair MutS family.</text>
</comment>
<dbReference type="InterPro" id="IPR016151">
    <property type="entry name" value="DNA_mismatch_repair_MutS_N"/>
</dbReference>
<dbReference type="NCBIfam" id="TIGR01070">
    <property type="entry name" value="mutS1"/>
    <property type="match status" value="1"/>
</dbReference>
<feature type="domain" description="DNA mismatch repair proteins mutS family" evidence="11">
    <location>
        <begin position="700"/>
        <end position="716"/>
    </location>
</feature>
<dbReference type="InterPro" id="IPR017261">
    <property type="entry name" value="DNA_mismatch_repair_MutS/MSH"/>
</dbReference>
<dbReference type="EMBL" id="NHMP01000002">
    <property type="protein sequence ID" value="OXE50302.1"/>
    <property type="molecule type" value="Genomic_DNA"/>
</dbReference>
<protein>
    <recommendedName>
        <fullName evidence="2 9">DNA mismatch repair protein MutS</fullName>
    </recommendedName>
</protein>
<dbReference type="FunFam" id="1.10.1420.10:FF:000001">
    <property type="entry name" value="DNA mismatch repair protein MutS"/>
    <property type="match status" value="1"/>
</dbReference>
<keyword evidence="13" id="KW-1185">Reference proteome</keyword>
<dbReference type="SUPFAM" id="SSF48334">
    <property type="entry name" value="DNA repair protein MutS, domain III"/>
    <property type="match status" value="1"/>
</dbReference>
<proteinExistence type="inferred from homology"/>
<evidence type="ECO:0000256" key="3">
    <source>
        <dbReference type="ARBA" id="ARBA00022741"/>
    </source>
</evidence>
<keyword evidence="7 9" id="KW-0234">DNA repair</keyword>
<dbReference type="SUPFAM" id="SSF53150">
    <property type="entry name" value="DNA repair protein MutS, domain II"/>
    <property type="match status" value="1"/>
</dbReference>
<dbReference type="InterPro" id="IPR036678">
    <property type="entry name" value="MutS_con_dom_sf"/>
</dbReference>